<dbReference type="GO" id="GO:0070181">
    <property type="term" value="F:small ribosomal subunit rRNA binding"/>
    <property type="evidence" value="ECO:0007669"/>
    <property type="project" value="TreeGrafter"/>
</dbReference>
<dbReference type="AlphaFoldDB" id="A0A8S1IMY9"/>
<dbReference type="SUPFAM" id="SSF46911">
    <property type="entry name" value="Ribosomal protein S18"/>
    <property type="match status" value="1"/>
</dbReference>
<evidence type="ECO:0000256" key="6">
    <source>
        <dbReference type="ARBA" id="ARBA00035266"/>
    </source>
</evidence>
<keyword evidence="10" id="KW-1185">Reference proteome</keyword>
<dbReference type="EMBL" id="CAJHUC010000479">
    <property type="protein sequence ID" value="CAD7696442.1"/>
    <property type="molecule type" value="Genomic_DNA"/>
</dbReference>
<dbReference type="NCBIfam" id="TIGR00165">
    <property type="entry name" value="S18"/>
    <property type="match status" value="1"/>
</dbReference>
<dbReference type="Proteomes" id="UP000708148">
    <property type="component" value="Unassembled WGS sequence"/>
</dbReference>
<dbReference type="OrthoDB" id="21463at2759"/>
<dbReference type="GO" id="GO:0003735">
    <property type="term" value="F:structural constituent of ribosome"/>
    <property type="evidence" value="ECO:0007669"/>
    <property type="project" value="InterPro"/>
</dbReference>
<keyword evidence="4 7" id="KW-0689">Ribosomal protein</keyword>
<keyword evidence="3" id="KW-0694">RNA-binding</keyword>
<gene>
    <name evidence="9" type="ORF">OSTQU699_LOCUS1803</name>
</gene>
<comment type="similarity">
    <text evidence="1 7">Belongs to the bacterial ribosomal protein bS18 family.</text>
</comment>
<evidence type="ECO:0000313" key="10">
    <source>
        <dbReference type="Proteomes" id="UP000708148"/>
    </source>
</evidence>
<reference evidence="9" key="1">
    <citation type="submission" date="2020-12" db="EMBL/GenBank/DDBJ databases">
        <authorList>
            <person name="Iha C."/>
        </authorList>
    </citation>
    <scope>NUCLEOTIDE SEQUENCE</scope>
</reference>
<evidence type="ECO:0000256" key="8">
    <source>
        <dbReference type="SAM" id="MobiDB-lite"/>
    </source>
</evidence>
<evidence type="ECO:0000313" key="9">
    <source>
        <dbReference type="EMBL" id="CAD7696442.1"/>
    </source>
</evidence>
<comment type="subunit">
    <text evidence="2">Part of the 30S ribosomal subunit.</text>
</comment>
<dbReference type="HAMAP" id="MF_00270">
    <property type="entry name" value="Ribosomal_bS18"/>
    <property type="match status" value="1"/>
</dbReference>
<organism evidence="9 10">
    <name type="scientific">Ostreobium quekettii</name>
    <dbReference type="NCBI Taxonomy" id="121088"/>
    <lineage>
        <taxon>Eukaryota</taxon>
        <taxon>Viridiplantae</taxon>
        <taxon>Chlorophyta</taxon>
        <taxon>core chlorophytes</taxon>
        <taxon>Ulvophyceae</taxon>
        <taxon>TCBD clade</taxon>
        <taxon>Bryopsidales</taxon>
        <taxon>Ostreobineae</taxon>
        <taxon>Ostreobiaceae</taxon>
        <taxon>Ostreobium</taxon>
    </lineage>
</organism>
<dbReference type="InterPro" id="IPR036870">
    <property type="entry name" value="Ribosomal_bS18_sf"/>
</dbReference>
<dbReference type="GO" id="GO:0006412">
    <property type="term" value="P:translation"/>
    <property type="evidence" value="ECO:0007669"/>
    <property type="project" value="InterPro"/>
</dbReference>
<evidence type="ECO:0000256" key="1">
    <source>
        <dbReference type="ARBA" id="ARBA00005589"/>
    </source>
</evidence>
<accession>A0A8S1IMY9</accession>
<keyword evidence="5 7" id="KW-0687">Ribonucleoprotein</keyword>
<feature type="region of interest" description="Disordered" evidence="8">
    <location>
        <begin position="1"/>
        <end position="25"/>
    </location>
</feature>
<protein>
    <recommendedName>
        <fullName evidence="6">Small ribosomal subunit protein bS18c</fullName>
    </recommendedName>
</protein>
<sequence>MKTPSPQDPFPASSPIAEWQQSEETKAARRRYLSAVLSAGRKQQLEQVKSQAAEQNKKLEETSVADVETGYAALGGHVPSAQETYVEDKPLRLHPTRTFLPGMKYKPEDLTLPGLGTRRPFVRPGPGFTNEEAIEQADYKNLAFLNKFVTITGRLLPRRQTKLKQKVHRHVCREVKLARQLGLLPFTGRRADFLKRRTQDSW</sequence>
<evidence type="ECO:0000256" key="5">
    <source>
        <dbReference type="ARBA" id="ARBA00023274"/>
    </source>
</evidence>
<dbReference type="Gene3D" id="4.10.640.10">
    <property type="entry name" value="Ribosomal protein S18"/>
    <property type="match status" value="1"/>
</dbReference>
<proteinExistence type="inferred from homology"/>
<evidence type="ECO:0000256" key="7">
    <source>
        <dbReference type="RuleBase" id="RU003910"/>
    </source>
</evidence>
<dbReference type="InterPro" id="IPR001648">
    <property type="entry name" value="Ribosomal_bS18"/>
</dbReference>
<dbReference type="GO" id="GO:0005763">
    <property type="term" value="C:mitochondrial small ribosomal subunit"/>
    <property type="evidence" value="ECO:0007669"/>
    <property type="project" value="TreeGrafter"/>
</dbReference>
<dbReference type="PRINTS" id="PR00974">
    <property type="entry name" value="RIBOSOMALS18"/>
</dbReference>
<dbReference type="Pfam" id="PF01084">
    <property type="entry name" value="Ribosomal_S18"/>
    <property type="match status" value="1"/>
</dbReference>
<evidence type="ECO:0000256" key="3">
    <source>
        <dbReference type="ARBA" id="ARBA00022884"/>
    </source>
</evidence>
<evidence type="ECO:0000256" key="2">
    <source>
        <dbReference type="ARBA" id="ARBA00011458"/>
    </source>
</evidence>
<dbReference type="PANTHER" id="PTHR13479:SF40">
    <property type="entry name" value="SMALL RIBOSOMAL SUBUNIT PROTEIN BS18M"/>
    <property type="match status" value="1"/>
</dbReference>
<name>A0A8S1IMY9_9CHLO</name>
<evidence type="ECO:0000256" key="4">
    <source>
        <dbReference type="ARBA" id="ARBA00022980"/>
    </source>
</evidence>
<dbReference type="PANTHER" id="PTHR13479">
    <property type="entry name" value="30S RIBOSOMAL PROTEIN S18"/>
    <property type="match status" value="1"/>
</dbReference>
<comment type="caution">
    <text evidence="9">The sequence shown here is derived from an EMBL/GenBank/DDBJ whole genome shotgun (WGS) entry which is preliminary data.</text>
</comment>